<evidence type="ECO:0000313" key="16">
    <source>
        <dbReference type="Proteomes" id="UP001321749"/>
    </source>
</evidence>
<evidence type="ECO:0000256" key="2">
    <source>
        <dbReference type="ARBA" id="ARBA00004567"/>
    </source>
</evidence>
<dbReference type="InterPro" id="IPR019049">
    <property type="entry name" value="Nucleoporin_prot_Ndc1/Nup"/>
</dbReference>
<keyword evidence="8 14" id="KW-1133">Transmembrane helix</keyword>
<evidence type="ECO:0000256" key="8">
    <source>
        <dbReference type="ARBA" id="ARBA00022989"/>
    </source>
</evidence>
<evidence type="ECO:0000256" key="9">
    <source>
        <dbReference type="ARBA" id="ARBA00023010"/>
    </source>
</evidence>
<evidence type="ECO:0000256" key="1">
    <source>
        <dbReference type="ARBA" id="ARBA00004232"/>
    </source>
</evidence>
<feature type="transmembrane region" description="Helical" evidence="14">
    <location>
        <begin position="23"/>
        <end position="45"/>
    </location>
</feature>
<keyword evidence="12" id="KW-0539">Nucleus</keyword>
<comment type="subcellular location">
    <subcellularLocation>
        <location evidence="1">Nucleus membrane</location>
        <topology evidence="1">Multi-pass membrane protein</topology>
    </subcellularLocation>
    <subcellularLocation>
        <location evidence="2">Nucleus</location>
        <location evidence="2">Nuclear pore complex</location>
    </subcellularLocation>
</comment>
<feature type="compositionally biased region" description="Low complexity" evidence="13">
    <location>
        <begin position="383"/>
        <end position="399"/>
    </location>
</feature>
<feature type="transmembrane region" description="Helical" evidence="14">
    <location>
        <begin position="97"/>
        <end position="122"/>
    </location>
</feature>
<dbReference type="AlphaFoldDB" id="A0AAV9HNQ7"/>
<accession>A0AAV9HNQ7</accession>
<evidence type="ECO:0000256" key="13">
    <source>
        <dbReference type="SAM" id="MobiDB-lite"/>
    </source>
</evidence>
<reference evidence="15" key="2">
    <citation type="submission" date="2023-06" db="EMBL/GenBank/DDBJ databases">
        <authorList>
            <consortium name="Lawrence Berkeley National Laboratory"/>
            <person name="Mondo S.J."/>
            <person name="Hensen N."/>
            <person name="Bonometti L."/>
            <person name="Westerberg I."/>
            <person name="Brannstrom I.O."/>
            <person name="Guillou S."/>
            <person name="Cros-Aarteil S."/>
            <person name="Calhoun S."/>
            <person name="Haridas S."/>
            <person name="Kuo A."/>
            <person name="Pangilinan J."/>
            <person name="Riley R."/>
            <person name="Labutti K."/>
            <person name="Andreopoulos B."/>
            <person name="Lipzen A."/>
            <person name="Chen C."/>
            <person name="Yanf M."/>
            <person name="Daum C."/>
            <person name="Ng V."/>
            <person name="Clum A."/>
            <person name="Steindorff A."/>
            <person name="Ohm R."/>
            <person name="Martin F."/>
            <person name="Silar P."/>
            <person name="Natvig D."/>
            <person name="Lalanne C."/>
            <person name="Gautier V."/>
            <person name="Ament-Velasquez S.L."/>
            <person name="Kruys A."/>
            <person name="Hutchinson M.I."/>
            <person name="Powell A.J."/>
            <person name="Barry K."/>
            <person name="Miller A.N."/>
            <person name="Grigoriev I.V."/>
            <person name="Debuchy R."/>
            <person name="Gladieux P."/>
            <person name="Thoren M.H."/>
            <person name="Johannesson H."/>
        </authorList>
    </citation>
    <scope>NUCLEOTIDE SEQUENCE</scope>
    <source>
        <strain evidence="15">PSN324</strain>
    </source>
</reference>
<dbReference type="GO" id="GO:0015031">
    <property type="term" value="P:protein transport"/>
    <property type="evidence" value="ECO:0007669"/>
    <property type="project" value="UniProtKB-KW"/>
</dbReference>
<keyword evidence="10" id="KW-0906">Nuclear pore complex</keyword>
<evidence type="ECO:0000256" key="4">
    <source>
        <dbReference type="ARBA" id="ARBA00022448"/>
    </source>
</evidence>
<keyword evidence="16" id="KW-1185">Reference proteome</keyword>
<dbReference type="PANTHER" id="PTHR13269:SF6">
    <property type="entry name" value="NUCLEOPORIN NDC1"/>
    <property type="match status" value="1"/>
</dbReference>
<dbReference type="Proteomes" id="UP001321749">
    <property type="component" value="Unassembled WGS sequence"/>
</dbReference>
<feature type="compositionally biased region" description="Polar residues" evidence="13">
    <location>
        <begin position="409"/>
        <end position="419"/>
    </location>
</feature>
<comment type="similarity">
    <text evidence="3">Belongs to the NDC1 family.</text>
</comment>
<keyword evidence="7" id="KW-0653">Protein transport</keyword>
<dbReference type="GO" id="GO:0106166">
    <property type="term" value="F:spindle pole body-nuclear membrane anchor activity"/>
    <property type="evidence" value="ECO:0007669"/>
    <property type="project" value="TreeGrafter"/>
</dbReference>
<feature type="transmembrane region" description="Helical" evidence="14">
    <location>
        <begin position="57"/>
        <end position="76"/>
    </location>
</feature>
<evidence type="ECO:0000313" key="15">
    <source>
        <dbReference type="EMBL" id="KAK4462453.1"/>
    </source>
</evidence>
<feature type="region of interest" description="Disordered" evidence="13">
    <location>
        <begin position="626"/>
        <end position="646"/>
    </location>
</feature>
<keyword evidence="5 14" id="KW-0812">Transmembrane</keyword>
<dbReference type="GO" id="GO:0070631">
    <property type="term" value="P:spindle pole body localization"/>
    <property type="evidence" value="ECO:0007669"/>
    <property type="project" value="TreeGrafter"/>
</dbReference>
<proteinExistence type="inferred from homology"/>
<dbReference type="GO" id="GO:0070762">
    <property type="term" value="C:nuclear pore transmembrane ring"/>
    <property type="evidence" value="ECO:0007669"/>
    <property type="project" value="TreeGrafter"/>
</dbReference>
<dbReference type="GO" id="GO:0051028">
    <property type="term" value="P:mRNA transport"/>
    <property type="evidence" value="ECO:0007669"/>
    <property type="project" value="UniProtKB-KW"/>
</dbReference>
<evidence type="ECO:0000256" key="14">
    <source>
        <dbReference type="SAM" id="Phobius"/>
    </source>
</evidence>
<keyword evidence="6" id="KW-0509">mRNA transport</keyword>
<comment type="caution">
    <text evidence="15">The sequence shown here is derived from an EMBL/GenBank/DDBJ whole genome shotgun (WGS) entry which is preliminary data.</text>
</comment>
<feature type="compositionally biased region" description="Basic and acidic residues" evidence="13">
    <location>
        <begin position="628"/>
        <end position="646"/>
    </location>
</feature>
<keyword evidence="9" id="KW-0811">Translocation</keyword>
<evidence type="ECO:0000256" key="5">
    <source>
        <dbReference type="ARBA" id="ARBA00022692"/>
    </source>
</evidence>
<evidence type="ECO:0000256" key="3">
    <source>
        <dbReference type="ARBA" id="ARBA00005760"/>
    </source>
</evidence>
<evidence type="ECO:0000256" key="10">
    <source>
        <dbReference type="ARBA" id="ARBA00023132"/>
    </source>
</evidence>
<sequence>MAGASARRLPYKDFLQPALQRRFATSGLVILVIAYLEGLLFASWHSWIWPWFPIGPAGVRTFFLFLCGVSIIILRIHQYHPGLRTSSSAASTLVRNIWSLNTAEAIFSYLTSALLFSQIYLWCLSEETGLEWITYYMSDRAKLNEKTVFLTTHCAILGIYHGIQHIVSDTDRLTFGVARPKSEKDDAKRASEEGDSGTQWQRLGNQLPEIVVYTLTQSLTGTTLSMVVYVLALRSTIWHILMLLLRPIYNLPRTNMTPATLPFSFSIIVRCLWVSVLLTFSWSVANAAFSLLLVKNPLKNNQPLSSESKDSNGSLLNGLKQKKLSIKCFAMWELAYIARDFPERRKAIYEDLERKNGPMWSQVYEICSQTLKQIESNIDSYGATPSPSSSSAPATDSASNIVKKDRTTPAPQSSDIFQPSPSPKKSFARASLEKTLASAAASSGPDSDPVLSPTAKKLLSQTRSTLLQATKEVTGSDDTSSIFKEYATKFLKSPLGGVFRQSYARRLSLAVLGQPYGEPSLYMNAAYALTGLAVNSLAEDKYGNVQRDVAAIIRTLTSITKKLETFRQGLDVHWTDVEGKKECTEVDEILEALKDGLADMVDAFALYARDLRLSLTDMRLAREAAGLGRERRGEEQQEMGEVVRRR</sequence>
<evidence type="ECO:0000256" key="12">
    <source>
        <dbReference type="ARBA" id="ARBA00023242"/>
    </source>
</evidence>
<evidence type="ECO:0000256" key="11">
    <source>
        <dbReference type="ARBA" id="ARBA00023136"/>
    </source>
</evidence>
<reference evidence="15" key="1">
    <citation type="journal article" date="2023" name="Mol. Phylogenet. Evol.">
        <title>Genome-scale phylogeny and comparative genomics of the fungal order Sordariales.</title>
        <authorList>
            <person name="Hensen N."/>
            <person name="Bonometti L."/>
            <person name="Westerberg I."/>
            <person name="Brannstrom I.O."/>
            <person name="Guillou S."/>
            <person name="Cros-Aarteil S."/>
            <person name="Calhoun S."/>
            <person name="Haridas S."/>
            <person name="Kuo A."/>
            <person name="Mondo S."/>
            <person name="Pangilinan J."/>
            <person name="Riley R."/>
            <person name="LaButti K."/>
            <person name="Andreopoulos B."/>
            <person name="Lipzen A."/>
            <person name="Chen C."/>
            <person name="Yan M."/>
            <person name="Daum C."/>
            <person name="Ng V."/>
            <person name="Clum A."/>
            <person name="Steindorff A."/>
            <person name="Ohm R.A."/>
            <person name="Martin F."/>
            <person name="Silar P."/>
            <person name="Natvig D.O."/>
            <person name="Lalanne C."/>
            <person name="Gautier V."/>
            <person name="Ament-Velasquez S.L."/>
            <person name="Kruys A."/>
            <person name="Hutchinson M.I."/>
            <person name="Powell A.J."/>
            <person name="Barry K."/>
            <person name="Miller A.N."/>
            <person name="Grigoriev I.V."/>
            <person name="Debuchy R."/>
            <person name="Gladieux P."/>
            <person name="Hiltunen Thoren M."/>
            <person name="Johannesson H."/>
        </authorList>
    </citation>
    <scope>NUCLEOTIDE SEQUENCE</scope>
    <source>
        <strain evidence="15">PSN324</strain>
    </source>
</reference>
<gene>
    <name evidence="15" type="ORF">QBC42DRAFT_201306</name>
</gene>
<dbReference type="PANTHER" id="PTHR13269">
    <property type="entry name" value="NUCLEOPORIN NDC1"/>
    <property type="match status" value="1"/>
</dbReference>
<feature type="transmembrane region" description="Helical" evidence="14">
    <location>
        <begin position="267"/>
        <end position="294"/>
    </location>
</feature>
<protein>
    <submittedName>
        <fullName evidence="15">Nuclear envelope protein ndc1</fullName>
    </submittedName>
</protein>
<dbReference type="GO" id="GO:0031965">
    <property type="term" value="C:nuclear membrane"/>
    <property type="evidence" value="ECO:0007669"/>
    <property type="project" value="UniProtKB-SubCell"/>
</dbReference>
<keyword evidence="4" id="KW-0813">Transport</keyword>
<evidence type="ECO:0000256" key="6">
    <source>
        <dbReference type="ARBA" id="ARBA00022816"/>
    </source>
</evidence>
<feature type="region of interest" description="Disordered" evidence="13">
    <location>
        <begin position="379"/>
        <end position="429"/>
    </location>
</feature>
<name>A0AAV9HNQ7_9PEZI</name>
<dbReference type="GO" id="GO:0006999">
    <property type="term" value="P:nuclear pore organization"/>
    <property type="evidence" value="ECO:0007669"/>
    <property type="project" value="TreeGrafter"/>
</dbReference>
<dbReference type="GO" id="GO:0005816">
    <property type="term" value="C:spindle pole body"/>
    <property type="evidence" value="ECO:0007669"/>
    <property type="project" value="TreeGrafter"/>
</dbReference>
<keyword evidence="11 14" id="KW-0472">Membrane</keyword>
<dbReference type="Pfam" id="PF09531">
    <property type="entry name" value="Ndc1_Nup"/>
    <property type="match status" value="1"/>
</dbReference>
<dbReference type="EMBL" id="MU864972">
    <property type="protein sequence ID" value="KAK4462453.1"/>
    <property type="molecule type" value="Genomic_DNA"/>
</dbReference>
<evidence type="ECO:0000256" key="7">
    <source>
        <dbReference type="ARBA" id="ARBA00022927"/>
    </source>
</evidence>
<organism evidence="15 16">
    <name type="scientific">Cladorrhinum samala</name>
    <dbReference type="NCBI Taxonomy" id="585594"/>
    <lineage>
        <taxon>Eukaryota</taxon>
        <taxon>Fungi</taxon>
        <taxon>Dikarya</taxon>
        <taxon>Ascomycota</taxon>
        <taxon>Pezizomycotina</taxon>
        <taxon>Sordariomycetes</taxon>
        <taxon>Sordariomycetidae</taxon>
        <taxon>Sordariales</taxon>
        <taxon>Podosporaceae</taxon>
        <taxon>Cladorrhinum</taxon>
    </lineage>
</organism>